<gene>
    <name evidence="2" type="ORF">DFH08DRAFT_877527</name>
</gene>
<dbReference type="Proteomes" id="UP001218218">
    <property type="component" value="Unassembled WGS sequence"/>
</dbReference>
<protein>
    <recommendedName>
        <fullName evidence="4">Lectin</fullName>
    </recommendedName>
</protein>
<evidence type="ECO:0000256" key="1">
    <source>
        <dbReference type="SAM" id="Phobius"/>
    </source>
</evidence>
<accession>A0AAD6ZTH3</accession>
<dbReference type="EMBL" id="JARIHO010000030">
    <property type="protein sequence ID" value="KAJ7336815.1"/>
    <property type="molecule type" value="Genomic_DNA"/>
</dbReference>
<keyword evidence="3" id="KW-1185">Reference proteome</keyword>
<proteinExistence type="predicted"/>
<sequence>MCVVVQILISMDPVEFQRRIFSCYKARHFRLRFTTIAMAPVFLFALLSLLSTGSSLTSATAVDNVPRSSLAPEATSALSFASSKWIWNSATATANAVIGLRKDFTPPLGKALIGAEIIITAVSNLNLYVNGDYVGSGTPPSRGRFAHRFCVDLLPSFNVFAVNASTGVSGADEGGLLATILLTYTDGTTDRLITDSSWRVKSGLPLGWEQLSFDDTTWAVATTVGSYGVAPWDTVLVNIPADPPVLALDRAQWVWTDVIPASGSIPAGQRAFRRIFPLSPGQVSRSATIIIAADNEYTLYINGVSVGTGTNWKVAQRYTVNFASPPTEVVIGVLATQTAAGAAGFVLAMELNMVPSGRANCTAGAFLLTDAGWKSTKGAIPAGFEQPGFDDSSWPAVVAEATYPNAPWGAITVPTASAPSITI</sequence>
<reference evidence="2" key="1">
    <citation type="submission" date="2023-03" db="EMBL/GenBank/DDBJ databases">
        <title>Massive genome expansion in bonnet fungi (Mycena s.s.) driven by repeated elements and novel gene families across ecological guilds.</title>
        <authorList>
            <consortium name="Lawrence Berkeley National Laboratory"/>
            <person name="Harder C.B."/>
            <person name="Miyauchi S."/>
            <person name="Viragh M."/>
            <person name="Kuo A."/>
            <person name="Thoen E."/>
            <person name="Andreopoulos B."/>
            <person name="Lu D."/>
            <person name="Skrede I."/>
            <person name="Drula E."/>
            <person name="Henrissat B."/>
            <person name="Morin E."/>
            <person name="Kohler A."/>
            <person name="Barry K."/>
            <person name="LaButti K."/>
            <person name="Morin E."/>
            <person name="Salamov A."/>
            <person name="Lipzen A."/>
            <person name="Mereny Z."/>
            <person name="Hegedus B."/>
            <person name="Baldrian P."/>
            <person name="Stursova M."/>
            <person name="Weitz H."/>
            <person name="Taylor A."/>
            <person name="Grigoriev I.V."/>
            <person name="Nagy L.G."/>
            <person name="Martin F."/>
            <person name="Kauserud H."/>
        </authorList>
    </citation>
    <scope>NUCLEOTIDE SEQUENCE</scope>
    <source>
        <strain evidence="2">CBHHK002</strain>
    </source>
</reference>
<dbReference type="AlphaFoldDB" id="A0AAD6ZTH3"/>
<feature type="transmembrane region" description="Helical" evidence="1">
    <location>
        <begin position="29"/>
        <end position="50"/>
    </location>
</feature>
<keyword evidence="1" id="KW-1133">Transmembrane helix</keyword>
<name>A0AAD6ZTH3_9AGAR</name>
<dbReference type="SUPFAM" id="SSF49785">
    <property type="entry name" value="Galactose-binding domain-like"/>
    <property type="match status" value="1"/>
</dbReference>
<evidence type="ECO:0000313" key="2">
    <source>
        <dbReference type="EMBL" id="KAJ7336815.1"/>
    </source>
</evidence>
<comment type="caution">
    <text evidence="2">The sequence shown here is derived from an EMBL/GenBank/DDBJ whole genome shotgun (WGS) entry which is preliminary data.</text>
</comment>
<dbReference type="InterPro" id="IPR008979">
    <property type="entry name" value="Galactose-bd-like_sf"/>
</dbReference>
<organism evidence="2 3">
    <name type="scientific">Mycena albidolilacea</name>
    <dbReference type="NCBI Taxonomy" id="1033008"/>
    <lineage>
        <taxon>Eukaryota</taxon>
        <taxon>Fungi</taxon>
        <taxon>Dikarya</taxon>
        <taxon>Basidiomycota</taxon>
        <taxon>Agaricomycotina</taxon>
        <taxon>Agaricomycetes</taxon>
        <taxon>Agaricomycetidae</taxon>
        <taxon>Agaricales</taxon>
        <taxon>Marasmiineae</taxon>
        <taxon>Mycenaceae</taxon>
        <taxon>Mycena</taxon>
    </lineage>
</organism>
<evidence type="ECO:0008006" key="4">
    <source>
        <dbReference type="Google" id="ProtNLM"/>
    </source>
</evidence>
<keyword evidence="1" id="KW-0812">Transmembrane</keyword>
<evidence type="ECO:0000313" key="3">
    <source>
        <dbReference type="Proteomes" id="UP001218218"/>
    </source>
</evidence>
<keyword evidence="1" id="KW-0472">Membrane</keyword>
<dbReference type="Gene3D" id="2.60.120.260">
    <property type="entry name" value="Galactose-binding domain-like"/>
    <property type="match status" value="2"/>
</dbReference>